<evidence type="ECO:0000256" key="2">
    <source>
        <dbReference type="ARBA" id="ARBA00009477"/>
    </source>
</evidence>
<comment type="caution">
    <text evidence="14">The sequence shown here is derived from an EMBL/GenBank/DDBJ whole genome shotgun (WGS) entry which is preliminary data.</text>
</comment>
<organism evidence="14 15">
    <name type="scientific">Pseudahrensia aquimaris</name>
    <dbReference type="NCBI Taxonomy" id="744461"/>
    <lineage>
        <taxon>Bacteria</taxon>
        <taxon>Pseudomonadati</taxon>
        <taxon>Pseudomonadota</taxon>
        <taxon>Alphaproteobacteria</taxon>
        <taxon>Hyphomicrobiales</taxon>
        <taxon>Ahrensiaceae</taxon>
        <taxon>Pseudahrensia</taxon>
    </lineage>
</organism>
<keyword evidence="4 9" id="KW-1003">Cell membrane</keyword>
<feature type="compositionally biased region" description="Polar residues" evidence="11">
    <location>
        <begin position="46"/>
        <end position="62"/>
    </location>
</feature>
<gene>
    <name evidence="14" type="ORF">ACFQ14_08560</name>
</gene>
<evidence type="ECO:0000259" key="13">
    <source>
        <dbReference type="Pfam" id="PF26002"/>
    </source>
</evidence>
<dbReference type="PANTHER" id="PTHR30386">
    <property type="entry name" value="MEMBRANE FUSION SUBUNIT OF EMRAB-TOLC MULTIDRUG EFFLUX PUMP"/>
    <property type="match status" value="1"/>
</dbReference>
<keyword evidence="10" id="KW-0175">Coiled coil</keyword>
<feature type="coiled-coil region" evidence="10">
    <location>
        <begin position="277"/>
        <end position="308"/>
    </location>
</feature>
<feature type="coiled-coil region" evidence="10">
    <location>
        <begin position="361"/>
        <end position="388"/>
    </location>
</feature>
<dbReference type="Gene3D" id="2.40.50.100">
    <property type="match status" value="2"/>
</dbReference>
<evidence type="ECO:0000313" key="14">
    <source>
        <dbReference type="EMBL" id="MFD0916456.1"/>
    </source>
</evidence>
<dbReference type="PANTHER" id="PTHR30386:SF17">
    <property type="entry name" value="ALKALINE PROTEASE SECRETION PROTEIN APRE"/>
    <property type="match status" value="1"/>
</dbReference>
<sequence>MKPNDILAMLEEAEKLAAKNHGLRTSRGGEDAPAHVVDDVPDMETPESSAETHTPDSGPTQQSASSGAAATAAAAASANVGEKVPLGKIDPVKKEVPADAAQTAAAPLGADKNAPRELTASWGDNVPTGHKSIVSKGLMFVFGFLLIFGLWAVLSPISSAVVAGGKIISTGNNKLVQHPDGGVVREILVRDGSQVKAGDLLLTLDRSAKQAELTRLMARQRTLLARKARYEAEQRGESVIGPVSVPATDDTLSNLRGGQGIIDEVAVQAQQQASPVLEEQRREFEAARNRLAAQLETIGRQIETFKEQKLGLEARLAGGQRLLALTERELSRVRPLADEGFLPKSRLWDLEKTQLEQITSGQNLRSEIEATNQRIAEATSKLTEIQENDREKRSEEMTKIIGELAEIRDQIPAAQTALDLTELRAPVAGTIVNLSANTTGGVVPAGQPIAEIVPLDAELLVEFRVPLNKAKQVQPEQDARVTITTLNRRLYDPIDATVTFVSADSITDEQTGESYFLARARMRDTPGKKTGIDEVRNGMAAEVYVVSNPRTFVAYVMQPLVDSFHRAFREQ</sequence>
<accession>A0ABW3FDC5</accession>
<keyword evidence="8 9" id="KW-0472">Membrane</keyword>
<feature type="transmembrane region" description="Helical" evidence="9">
    <location>
        <begin position="137"/>
        <end position="154"/>
    </location>
</feature>
<dbReference type="InterPro" id="IPR010129">
    <property type="entry name" value="T1SS_HlyD"/>
</dbReference>
<reference evidence="15" key="1">
    <citation type="journal article" date="2019" name="Int. J. Syst. Evol. Microbiol.">
        <title>The Global Catalogue of Microorganisms (GCM) 10K type strain sequencing project: providing services to taxonomists for standard genome sequencing and annotation.</title>
        <authorList>
            <consortium name="The Broad Institute Genomics Platform"/>
            <consortium name="The Broad Institute Genome Sequencing Center for Infectious Disease"/>
            <person name="Wu L."/>
            <person name="Ma J."/>
        </authorList>
    </citation>
    <scope>NUCLEOTIDE SEQUENCE [LARGE SCALE GENOMIC DNA]</scope>
    <source>
        <strain evidence="15">CCUG 60023</strain>
    </source>
</reference>
<evidence type="ECO:0000256" key="6">
    <source>
        <dbReference type="ARBA" id="ARBA00022692"/>
    </source>
</evidence>
<proteinExistence type="inferred from homology"/>
<comment type="subcellular location">
    <subcellularLocation>
        <location evidence="1 9">Cell inner membrane</location>
        <topology evidence="1 9">Single-pass membrane protein</topology>
    </subcellularLocation>
</comment>
<dbReference type="Proteomes" id="UP001597101">
    <property type="component" value="Unassembled WGS sequence"/>
</dbReference>
<dbReference type="PRINTS" id="PR01490">
    <property type="entry name" value="RTXTOXIND"/>
</dbReference>
<evidence type="ECO:0000256" key="11">
    <source>
        <dbReference type="SAM" id="MobiDB-lite"/>
    </source>
</evidence>
<evidence type="ECO:0000256" key="9">
    <source>
        <dbReference type="RuleBase" id="RU365093"/>
    </source>
</evidence>
<evidence type="ECO:0000313" key="15">
    <source>
        <dbReference type="Proteomes" id="UP001597101"/>
    </source>
</evidence>
<dbReference type="Pfam" id="PF25994">
    <property type="entry name" value="HH_AprE"/>
    <property type="match status" value="1"/>
</dbReference>
<dbReference type="NCBIfam" id="TIGR01843">
    <property type="entry name" value="type_I_hlyD"/>
    <property type="match status" value="1"/>
</dbReference>
<keyword evidence="15" id="KW-1185">Reference proteome</keyword>
<dbReference type="Gene3D" id="2.40.30.170">
    <property type="match status" value="1"/>
</dbReference>
<feature type="domain" description="AprE-like beta-barrel" evidence="13">
    <location>
        <begin position="459"/>
        <end position="546"/>
    </location>
</feature>
<evidence type="ECO:0000259" key="12">
    <source>
        <dbReference type="Pfam" id="PF25994"/>
    </source>
</evidence>
<evidence type="ECO:0000256" key="4">
    <source>
        <dbReference type="ARBA" id="ARBA00022475"/>
    </source>
</evidence>
<keyword evidence="5 9" id="KW-0997">Cell inner membrane</keyword>
<name>A0ABW3FDC5_9HYPH</name>
<feature type="compositionally biased region" description="Basic and acidic residues" evidence="11">
    <location>
        <begin position="27"/>
        <end position="38"/>
    </location>
</feature>
<dbReference type="SUPFAM" id="SSF111369">
    <property type="entry name" value="HlyD-like secretion proteins"/>
    <property type="match status" value="1"/>
</dbReference>
<evidence type="ECO:0000256" key="7">
    <source>
        <dbReference type="ARBA" id="ARBA00022989"/>
    </source>
</evidence>
<keyword evidence="6 9" id="KW-0812">Transmembrane</keyword>
<feature type="domain" description="AprE-like long alpha-helical hairpin" evidence="12">
    <location>
        <begin position="210"/>
        <end position="415"/>
    </location>
</feature>
<keyword evidence="3 9" id="KW-0813">Transport</keyword>
<evidence type="ECO:0000256" key="10">
    <source>
        <dbReference type="SAM" id="Coils"/>
    </source>
</evidence>
<protein>
    <recommendedName>
        <fullName evidence="9">Membrane fusion protein (MFP) family protein</fullName>
    </recommendedName>
</protein>
<keyword evidence="7 9" id="KW-1133">Transmembrane helix</keyword>
<dbReference type="InterPro" id="IPR058781">
    <property type="entry name" value="HH_AprE-like"/>
</dbReference>
<dbReference type="EMBL" id="JBHTJV010000005">
    <property type="protein sequence ID" value="MFD0916456.1"/>
    <property type="molecule type" value="Genomic_DNA"/>
</dbReference>
<evidence type="ECO:0000256" key="3">
    <source>
        <dbReference type="ARBA" id="ARBA00022448"/>
    </source>
</evidence>
<comment type="similarity">
    <text evidence="2 9">Belongs to the membrane fusion protein (MFP) (TC 8.A.1) family.</text>
</comment>
<evidence type="ECO:0000256" key="1">
    <source>
        <dbReference type="ARBA" id="ARBA00004377"/>
    </source>
</evidence>
<dbReference type="RefSeq" id="WP_377212310.1">
    <property type="nucleotide sequence ID" value="NZ_JBHTJV010000005.1"/>
</dbReference>
<evidence type="ECO:0000256" key="8">
    <source>
        <dbReference type="ARBA" id="ARBA00023136"/>
    </source>
</evidence>
<evidence type="ECO:0000256" key="5">
    <source>
        <dbReference type="ARBA" id="ARBA00022519"/>
    </source>
</evidence>
<feature type="region of interest" description="Disordered" evidence="11">
    <location>
        <begin position="19"/>
        <end position="71"/>
    </location>
</feature>
<dbReference type="Pfam" id="PF26002">
    <property type="entry name" value="Beta-barrel_AprE"/>
    <property type="match status" value="1"/>
</dbReference>
<dbReference type="InterPro" id="IPR050739">
    <property type="entry name" value="MFP"/>
</dbReference>
<dbReference type="InterPro" id="IPR058982">
    <property type="entry name" value="Beta-barrel_AprE"/>
</dbReference>